<dbReference type="Pfam" id="PF23276">
    <property type="entry name" value="TPR_24"/>
    <property type="match status" value="1"/>
</dbReference>
<gene>
    <name evidence="5" type="ORF">VE01_09934</name>
</gene>
<keyword evidence="1" id="KW-0508">mRNA splicing</keyword>
<keyword evidence="6" id="KW-1185">Reference proteome</keyword>
<dbReference type="STRING" id="342668.A0A1B8G810"/>
<dbReference type="GO" id="GO:0003723">
    <property type="term" value="F:RNA binding"/>
    <property type="evidence" value="ECO:0007669"/>
    <property type="project" value="InterPro"/>
</dbReference>
<dbReference type="FunFam" id="2.30.30.100:FF:000024">
    <property type="entry name" value="U6 snRNA-associated Sm-like protein LSm4"/>
    <property type="match status" value="1"/>
</dbReference>
<feature type="compositionally biased region" description="Gly residues" evidence="3">
    <location>
        <begin position="86"/>
        <end position="97"/>
    </location>
</feature>
<dbReference type="InterPro" id="IPR010920">
    <property type="entry name" value="LSM_dom_sf"/>
</dbReference>
<sequence>MLPLGLLTAAQGHPMLVELKNGETLNGHLVSCDTWMNLTLKEVVQTSPEGDKFFRLAEVYVKGNNIKFLRVPDEIIDLVKDQQQGQHGGGYRGGRGGSRGDRGGRGDRGPASRRQNSTLAKSVNISNDRNFANEALDAAEPSSETPPPENWGALSVVELHDILRTVRDESGSYQKTINLVQYLIKNRGERPNVRHFDALIRANADAERGSAEEVEGLLKEMDKQGIIGDSSLYHSVLMTLAVHPNHLLRAEILTEMKARWISLSPLGYHHLIISHLRDREYELALSVFYSLHHRHIPVEPWLYDILIYVFSEAGELPTALSILQSRAEDPDRNPLYPDPQDVSPGVWPYFLDTCAAAYDYAGVLYVWRKRVEIDYLRPSDGTLANVLNTAALAGDPALATSALKMLADRKGELPTSSYEAMLEAYATAKDVTNAFRVLCIMGKAGGESTSKTPSSATTRPLFKLLRDEGSEGIQDAWKALKPLQDEGKEIPIAAVNVILEAAASSGELALAMRLYKELVSSQSSPAPKTEQPDSSIVEGTSPNIRYKTSRKALRVHPDTTTINVLLQGCTKIRSSASPKRMAMYLASEMARQGIRPDELTYDRLILVCLHEGQQDYEDAFRYLEEMTAMGWQGRVRNGTWHALARRCASERDGRVDTVLEMMEGLGLETGKLRGVVRELWEAGPGERRSAGQEEVEGGEDDGMAVDVEVGDGVEGGTGETGNETQTPQDEQPVWGNLRRKHGSS</sequence>
<reference evidence="5 6" key="1">
    <citation type="submission" date="2016-03" db="EMBL/GenBank/DDBJ databases">
        <title>Comparative genomics of Pseudogymnoascus destructans, the fungus causing white-nose syndrome of bats.</title>
        <authorList>
            <person name="Palmer J.M."/>
            <person name="Drees K.P."/>
            <person name="Foster J.T."/>
            <person name="Lindner D.L."/>
        </authorList>
    </citation>
    <scope>NUCLEOTIDE SEQUENCE [LARGE SCALE GENOMIC DNA]</scope>
    <source>
        <strain evidence="5 6">UAMH 10579</strain>
    </source>
</reference>
<keyword evidence="1" id="KW-0507">mRNA processing</keyword>
<feature type="compositionally biased region" description="Acidic residues" evidence="3">
    <location>
        <begin position="693"/>
        <end position="711"/>
    </location>
</feature>
<dbReference type="InterPro" id="IPR011990">
    <property type="entry name" value="TPR-like_helical_dom_sf"/>
</dbReference>
<evidence type="ECO:0000256" key="3">
    <source>
        <dbReference type="SAM" id="MobiDB-lite"/>
    </source>
</evidence>
<evidence type="ECO:0000313" key="5">
    <source>
        <dbReference type="EMBL" id="OBT91966.2"/>
    </source>
</evidence>
<dbReference type="InterPro" id="IPR001163">
    <property type="entry name" value="Sm_dom_euk/arc"/>
</dbReference>
<feature type="region of interest" description="Disordered" evidence="3">
    <location>
        <begin position="80"/>
        <end position="124"/>
    </location>
</feature>
<dbReference type="Pfam" id="PF01423">
    <property type="entry name" value="LSM"/>
    <property type="match status" value="1"/>
</dbReference>
<name>A0A1B8G810_9PEZI</name>
<dbReference type="GO" id="GO:0000956">
    <property type="term" value="P:nuclear-transcribed mRNA catabolic process"/>
    <property type="evidence" value="ECO:0007669"/>
    <property type="project" value="InterPro"/>
</dbReference>
<evidence type="ECO:0000259" key="4">
    <source>
        <dbReference type="PROSITE" id="PS52002"/>
    </source>
</evidence>
<dbReference type="InterPro" id="IPR057027">
    <property type="entry name" value="TPR_mt"/>
</dbReference>
<dbReference type="RefSeq" id="XP_059319272.1">
    <property type="nucleotide sequence ID" value="XM_059464108.1"/>
</dbReference>
<keyword evidence="2" id="KW-0677">Repeat</keyword>
<dbReference type="AlphaFoldDB" id="A0A1B8G810"/>
<dbReference type="SUPFAM" id="SSF50182">
    <property type="entry name" value="Sm-like ribonucleoproteins"/>
    <property type="match status" value="1"/>
</dbReference>
<dbReference type="InterPro" id="IPR034101">
    <property type="entry name" value="Lsm4"/>
</dbReference>
<evidence type="ECO:0000313" key="6">
    <source>
        <dbReference type="Proteomes" id="UP000091956"/>
    </source>
</evidence>
<accession>A0A1B8G810</accession>
<feature type="compositionally biased region" description="Basic and acidic residues" evidence="3">
    <location>
        <begin position="98"/>
        <end position="110"/>
    </location>
</feature>
<dbReference type="SMART" id="SM00651">
    <property type="entry name" value="Sm"/>
    <property type="match status" value="1"/>
</dbReference>
<dbReference type="PANTHER" id="PTHR47447">
    <property type="entry name" value="OS03G0856100 PROTEIN"/>
    <property type="match status" value="1"/>
</dbReference>
<dbReference type="Gene3D" id="1.25.40.10">
    <property type="entry name" value="Tetratricopeptide repeat domain"/>
    <property type="match status" value="3"/>
</dbReference>
<dbReference type="Gene3D" id="2.30.30.100">
    <property type="match status" value="1"/>
</dbReference>
<feature type="region of interest" description="Disordered" evidence="3">
    <location>
        <begin position="683"/>
        <end position="744"/>
    </location>
</feature>
<protein>
    <recommendedName>
        <fullName evidence="4">Sm domain-containing protein</fullName>
    </recommendedName>
</protein>
<evidence type="ECO:0000256" key="2">
    <source>
        <dbReference type="ARBA" id="ARBA00022737"/>
    </source>
</evidence>
<proteinExistence type="predicted"/>
<dbReference type="GO" id="GO:0000398">
    <property type="term" value="P:mRNA splicing, via spliceosome"/>
    <property type="evidence" value="ECO:0007669"/>
    <property type="project" value="InterPro"/>
</dbReference>
<organism evidence="5 6">
    <name type="scientific">Pseudogymnoascus verrucosus</name>
    <dbReference type="NCBI Taxonomy" id="342668"/>
    <lineage>
        <taxon>Eukaryota</taxon>
        <taxon>Fungi</taxon>
        <taxon>Dikarya</taxon>
        <taxon>Ascomycota</taxon>
        <taxon>Pezizomycotina</taxon>
        <taxon>Leotiomycetes</taxon>
        <taxon>Thelebolales</taxon>
        <taxon>Thelebolaceae</taxon>
        <taxon>Pseudogymnoascus</taxon>
    </lineage>
</organism>
<reference evidence="6" key="2">
    <citation type="journal article" date="2018" name="Nat. Commun.">
        <title>Extreme sensitivity to ultraviolet light in the fungal pathogen causing white-nose syndrome of bats.</title>
        <authorList>
            <person name="Palmer J.M."/>
            <person name="Drees K.P."/>
            <person name="Foster J.T."/>
            <person name="Lindner D.L."/>
        </authorList>
    </citation>
    <scope>NUCLEOTIDE SEQUENCE [LARGE SCALE GENOMIC DNA]</scope>
    <source>
        <strain evidence="6">UAMH 10579</strain>
    </source>
</reference>
<evidence type="ECO:0000256" key="1">
    <source>
        <dbReference type="ARBA" id="ARBA00022728"/>
    </source>
</evidence>
<feature type="domain" description="Sm" evidence="4">
    <location>
        <begin position="2"/>
        <end position="75"/>
    </location>
</feature>
<dbReference type="GeneID" id="28843320"/>
<feature type="region of interest" description="Disordered" evidence="3">
    <location>
        <begin position="521"/>
        <end position="541"/>
    </location>
</feature>
<dbReference type="EMBL" id="KV460276">
    <property type="protein sequence ID" value="OBT91966.2"/>
    <property type="molecule type" value="Genomic_DNA"/>
</dbReference>
<dbReference type="InterPro" id="IPR047575">
    <property type="entry name" value="Sm"/>
</dbReference>
<dbReference type="PANTHER" id="PTHR47447:SF17">
    <property type="entry name" value="OS12G0638900 PROTEIN"/>
    <property type="match status" value="1"/>
</dbReference>
<dbReference type="GO" id="GO:0005681">
    <property type="term" value="C:spliceosomal complex"/>
    <property type="evidence" value="ECO:0007669"/>
    <property type="project" value="UniProtKB-KW"/>
</dbReference>
<dbReference type="Proteomes" id="UP000091956">
    <property type="component" value="Unassembled WGS sequence"/>
</dbReference>
<keyword evidence="1" id="KW-0747">Spliceosome</keyword>
<dbReference type="PROSITE" id="PS52002">
    <property type="entry name" value="SM"/>
    <property type="match status" value="1"/>
</dbReference>
<dbReference type="CDD" id="cd01723">
    <property type="entry name" value="LSm4"/>
    <property type="match status" value="1"/>
</dbReference>
<feature type="compositionally biased region" description="Polar residues" evidence="3">
    <location>
        <begin position="113"/>
        <end position="124"/>
    </location>
</feature>